<evidence type="ECO:0000313" key="3">
    <source>
        <dbReference type="EMBL" id="RST74413.1"/>
    </source>
</evidence>
<dbReference type="OrthoDB" id="5870636at2"/>
<name>A0A429Y065_9BACI</name>
<protein>
    <recommendedName>
        <fullName evidence="5">Siderophore-iron reductase FhuF</fullName>
    </recommendedName>
</protein>
<feature type="domain" description="Ferric siderophore reductase C-terminal" evidence="2">
    <location>
        <begin position="213"/>
        <end position="235"/>
    </location>
</feature>
<dbReference type="GO" id="GO:0051537">
    <property type="term" value="F:2 iron, 2 sulfur cluster binding"/>
    <property type="evidence" value="ECO:0007669"/>
    <property type="project" value="InterPro"/>
</dbReference>
<evidence type="ECO:0008006" key="5">
    <source>
        <dbReference type="Google" id="ProtNLM"/>
    </source>
</evidence>
<dbReference type="Pfam" id="PF06276">
    <property type="entry name" value="FhuF"/>
    <property type="match status" value="1"/>
</dbReference>
<accession>A0A429Y065</accession>
<dbReference type="InterPro" id="IPR022770">
    <property type="entry name" value="IucA/IucC-like_C"/>
</dbReference>
<dbReference type="Proteomes" id="UP000287156">
    <property type="component" value="Unassembled WGS sequence"/>
</dbReference>
<dbReference type="InterPro" id="IPR024726">
    <property type="entry name" value="FhuF_C"/>
</dbReference>
<dbReference type="EMBL" id="QYTV02000004">
    <property type="protein sequence ID" value="RST74413.1"/>
    <property type="molecule type" value="Genomic_DNA"/>
</dbReference>
<evidence type="ECO:0000313" key="4">
    <source>
        <dbReference type="Proteomes" id="UP000287156"/>
    </source>
</evidence>
<feature type="domain" description="Aerobactin siderophore biosynthesis IucA/IucC-like C-terminal" evidence="1">
    <location>
        <begin position="100"/>
        <end position="181"/>
    </location>
</feature>
<reference evidence="3" key="1">
    <citation type="submission" date="2018-12" db="EMBL/GenBank/DDBJ databases">
        <authorList>
            <person name="Sun L."/>
            <person name="Chen Z."/>
        </authorList>
    </citation>
    <scope>NUCLEOTIDE SEQUENCE [LARGE SCALE GENOMIC DNA]</scope>
    <source>
        <strain evidence="3">3-2-2</strain>
    </source>
</reference>
<evidence type="ECO:0000259" key="2">
    <source>
        <dbReference type="Pfam" id="PF11575"/>
    </source>
</evidence>
<evidence type="ECO:0000259" key="1">
    <source>
        <dbReference type="Pfam" id="PF06276"/>
    </source>
</evidence>
<dbReference type="AlphaFoldDB" id="A0A429Y065"/>
<dbReference type="RefSeq" id="WP_126050996.1">
    <property type="nucleotide sequence ID" value="NZ_QYTV02000004.1"/>
</dbReference>
<sequence length="239" mass="27268">MSQNRLSHQETQKLMEYRLAVADAGQSVGYASLLDPKRLPDFLAWLTGRIGAPNACVTSSLLIKRMGFYAVIHLYALTVLDKKLNVDLRELKLVDHSNAELWLPDFFLGDVDVQEPSEDRNEWRAAVLEDLFAHCITPLVQLLKEQTRLSEKVMWENIAIYIHWIYEKLMVGELHIRAKADYLYLFHEAPGKLFGPYRENPLYPFSKGAGAARKTCCLSYMLRKQEKGTCSTCPLGACK</sequence>
<dbReference type="GO" id="GO:0003824">
    <property type="term" value="F:catalytic activity"/>
    <property type="evidence" value="ECO:0007669"/>
    <property type="project" value="UniProtKB-ARBA"/>
</dbReference>
<keyword evidence="4" id="KW-1185">Reference proteome</keyword>
<comment type="caution">
    <text evidence="3">The sequence shown here is derived from an EMBL/GenBank/DDBJ whole genome shotgun (WGS) entry which is preliminary data.</text>
</comment>
<organism evidence="3 4">
    <name type="scientific">Siminovitchia acidinfaciens</name>
    <dbReference type="NCBI Taxonomy" id="2321395"/>
    <lineage>
        <taxon>Bacteria</taxon>
        <taxon>Bacillati</taxon>
        <taxon>Bacillota</taxon>
        <taxon>Bacilli</taxon>
        <taxon>Bacillales</taxon>
        <taxon>Bacillaceae</taxon>
        <taxon>Siminovitchia</taxon>
    </lineage>
</organism>
<gene>
    <name evidence="3" type="ORF">D4T97_011515</name>
</gene>
<dbReference type="Pfam" id="PF11575">
    <property type="entry name" value="FhuF_C"/>
    <property type="match status" value="1"/>
</dbReference>
<proteinExistence type="predicted"/>